<gene>
    <name evidence="2 3" type="primary">rsfS</name>
    <name evidence="3" type="ORF">H9Q76_06515</name>
</gene>
<dbReference type="AlphaFoldDB" id="A0A7G9FQT9"/>
<comment type="function">
    <text evidence="2">Functions as a ribosomal silencing factor. Interacts with ribosomal protein uL14 (rplN), blocking formation of intersubunit bridge B8. Prevents association of the 30S and 50S ribosomal subunits and the formation of functional ribosomes, thus repressing translation.</text>
</comment>
<comment type="subunit">
    <text evidence="2">Interacts with ribosomal protein uL14 (rplN).</text>
</comment>
<dbReference type="GO" id="GO:0090071">
    <property type="term" value="P:negative regulation of ribosome biogenesis"/>
    <property type="evidence" value="ECO:0007669"/>
    <property type="project" value="UniProtKB-UniRule"/>
</dbReference>
<protein>
    <recommendedName>
        <fullName evidence="2">Ribosomal silencing factor RsfS</fullName>
    </recommendedName>
</protein>
<dbReference type="Proteomes" id="UP000515819">
    <property type="component" value="Chromosome"/>
</dbReference>
<dbReference type="NCBIfam" id="TIGR00090">
    <property type="entry name" value="rsfS_iojap_ybeB"/>
    <property type="match status" value="1"/>
</dbReference>
<keyword evidence="2" id="KW-0963">Cytoplasm</keyword>
<evidence type="ECO:0000256" key="2">
    <source>
        <dbReference type="HAMAP-Rule" id="MF_01477"/>
    </source>
</evidence>
<dbReference type="InterPro" id="IPR043519">
    <property type="entry name" value="NT_sf"/>
</dbReference>
<keyword evidence="2" id="KW-0810">Translation regulation</keyword>
<dbReference type="RefSeq" id="WP_021985554.1">
    <property type="nucleotide sequence ID" value="NZ_CP060632.1"/>
</dbReference>
<evidence type="ECO:0000313" key="3">
    <source>
        <dbReference type="EMBL" id="QNM00921.1"/>
    </source>
</evidence>
<dbReference type="Pfam" id="PF02410">
    <property type="entry name" value="RsfS"/>
    <property type="match status" value="1"/>
</dbReference>
<dbReference type="PANTHER" id="PTHR21043">
    <property type="entry name" value="IOJAP SUPERFAMILY ORTHOLOG"/>
    <property type="match status" value="1"/>
</dbReference>
<accession>A0A7G9FQT9</accession>
<dbReference type="InterPro" id="IPR004394">
    <property type="entry name" value="Iojap/RsfS/C7orf30"/>
</dbReference>
<sequence length="115" mass="13386">MSENKYLRTIVKALDDKKGNDIRVIRISEISSMCDYLVIADGSNRNQVQAMCNNVEHAMREAGAEMKNREGYANGGWILLDYYDIIIHVFSEKERSFYDLDNIWRDGELLRLGEY</sequence>
<evidence type="ECO:0000313" key="4">
    <source>
        <dbReference type="Proteomes" id="UP000515819"/>
    </source>
</evidence>
<comment type="subcellular location">
    <subcellularLocation>
        <location evidence="2">Cytoplasm</location>
    </subcellularLocation>
</comment>
<reference evidence="3 4" key="1">
    <citation type="submission" date="2020-08" db="EMBL/GenBank/DDBJ databases">
        <authorList>
            <person name="Liu C."/>
            <person name="Sun Q."/>
        </authorList>
    </citation>
    <scope>NUCLEOTIDE SEQUENCE [LARGE SCALE GENOMIC DNA]</scope>
    <source>
        <strain evidence="3 4">NSJ-4</strain>
    </source>
</reference>
<proteinExistence type="inferred from homology"/>
<name>A0A7G9FQT9_9FIRM</name>
<organism evidence="3 4">
    <name type="scientific">Wujia chipingensis</name>
    <dbReference type="NCBI Taxonomy" id="2763670"/>
    <lineage>
        <taxon>Bacteria</taxon>
        <taxon>Bacillati</taxon>
        <taxon>Bacillota</taxon>
        <taxon>Clostridia</taxon>
        <taxon>Lachnospirales</taxon>
        <taxon>Lachnospiraceae</taxon>
        <taxon>Wujia</taxon>
    </lineage>
</organism>
<dbReference type="PANTHER" id="PTHR21043:SF0">
    <property type="entry name" value="MITOCHONDRIAL ASSEMBLY OF RIBOSOMAL LARGE SUBUNIT PROTEIN 1"/>
    <property type="match status" value="1"/>
</dbReference>
<comment type="similarity">
    <text evidence="1 2">Belongs to the Iojap/RsfS family.</text>
</comment>
<dbReference type="EMBL" id="CP060632">
    <property type="protein sequence ID" value="QNM00921.1"/>
    <property type="molecule type" value="Genomic_DNA"/>
</dbReference>
<dbReference type="KEGG" id="wcp:H9Q76_06515"/>
<keyword evidence="2" id="KW-0678">Repressor</keyword>
<dbReference type="GO" id="GO:0005737">
    <property type="term" value="C:cytoplasm"/>
    <property type="evidence" value="ECO:0007669"/>
    <property type="project" value="UniProtKB-SubCell"/>
</dbReference>
<dbReference type="SUPFAM" id="SSF81301">
    <property type="entry name" value="Nucleotidyltransferase"/>
    <property type="match status" value="1"/>
</dbReference>
<dbReference type="HAMAP" id="MF_01477">
    <property type="entry name" value="Iojap_RsfS"/>
    <property type="match status" value="1"/>
</dbReference>
<evidence type="ECO:0000256" key="1">
    <source>
        <dbReference type="ARBA" id="ARBA00010574"/>
    </source>
</evidence>
<dbReference type="GO" id="GO:0042256">
    <property type="term" value="P:cytosolic ribosome assembly"/>
    <property type="evidence" value="ECO:0007669"/>
    <property type="project" value="UniProtKB-UniRule"/>
</dbReference>
<keyword evidence="4" id="KW-1185">Reference proteome</keyword>
<dbReference type="GO" id="GO:0017148">
    <property type="term" value="P:negative regulation of translation"/>
    <property type="evidence" value="ECO:0007669"/>
    <property type="project" value="UniProtKB-UniRule"/>
</dbReference>
<dbReference type="GO" id="GO:0043023">
    <property type="term" value="F:ribosomal large subunit binding"/>
    <property type="evidence" value="ECO:0007669"/>
    <property type="project" value="TreeGrafter"/>
</dbReference>
<dbReference type="Gene3D" id="3.30.460.10">
    <property type="entry name" value="Beta Polymerase, domain 2"/>
    <property type="match status" value="1"/>
</dbReference>